<evidence type="ECO:0000256" key="1">
    <source>
        <dbReference type="SAM" id="MobiDB-lite"/>
    </source>
</evidence>
<evidence type="ECO:0000313" key="4">
    <source>
        <dbReference type="EMBL" id="KAF3207999.1"/>
    </source>
</evidence>
<feature type="signal peptide" evidence="3">
    <location>
        <begin position="1"/>
        <end position="21"/>
    </location>
</feature>
<protein>
    <recommendedName>
        <fullName evidence="7">Mid2 domain-containing protein</fullName>
    </recommendedName>
</protein>
<organism evidence="5 6">
    <name type="scientific">Orbilia oligospora</name>
    <name type="common">Nematode-trapping fungus</name>
    <name type="synonym">Arthrobotrys oligospora</name>
    <dbReference type="NCBI Taxonomy" id="2813651"/>
    <lineage>
        <taxon>Eukaryota</taxon>
        <taxon>Fungi</taxon>
        <taxon>Dikarya</taxon>
        <taxon>Ascomycota</taxon>
        <taxon>Pezizomycotina</taxon>
        <taxon>Orbiliomycetes</taxon>
        <taxon>Orbiliales</taxon>
        <taxon>Orbiliaceae</taxon>
        <taxon>Orbilia</taxon>
    </lineage>
</organism>
<dbReference type="AlphaFoldDB" id="A0A6G1MEV7"/>
<evidence type="ECO:0000256" key="2">
    <source>
        <dbReference type="SAM" id="Phobius"/>
    </source>
</evidence>
<proteinExistence type="predicted"/>
<feature type="region of interest" description="Disordered" evidence="1">
    <location>
        <begin position="327"/>
        <end position="351"/>
    </location>
</feature>
<gene>
    <name evidence="5" type="ORF">TWF191_005394</name>
    <name evidence="4" type="ORF">TWF679_007902</name>
</gene>
<dbReference type="EMBL" id="WIPF01000028">
    <property type="protein sequence ID" value="KAF3225343.1"/>
    <property type="molecule type" value="Genomic_DNA"/>
</dbReference>
<feature type="chain" id="PRO_5041171823" description="Mid2 domain-containing protein" evidence="3">
    <location>
        <begin position="22"/>
        <end position="351"/>
    </location>
</feature>
<keyword evidence="2" id="KW-0812">Transmembrane</keyword>
<evidence type="ECO:0000313" key="6">
    <source>
        <dbReference type="Proteomes" id="UP000483672"/>
    </source>
</evidence>
<feature type="region of interest" description="Disordered" evidence="1">
    <location>
        <begin position="207"/>
        <end position="289"/>
    </location>
</feature>
<dbReference type="Proteomes" id="UP000614610">
    <property type="component" value="Unassembled WGS sequence"/>
</dbReference>
<evidence type="ECO:0000256" key="3">
    <source>
        <dbReference type="SAM" id="SignalP"/>
    </source>
</evidence>
<feature type="transmembrane region" description="Helical" evidence="2">
    <location>
        <begin position="295"/>
        <end position="316"/>
    </location>
</feature>
<feature type="compositionally biased region" description="Low complexity" evidence="1">
    <location>
        <begin position="257"/>
        <end position="282"/>
    </location>
</feature>
<comment type="caution">
    <text evidence="5">The sequence shown here is derived from an EMBL/GenBank/DDBJ whole genome shotgun (WGS) entry which is preliminary data.</text>
</comment>
<dbReference type="PANTHER" id="PTHR16861">
    <property type="entry name" value="GLYCOPROTEIN 38"/>
    <property type="match status" value="1"/>
</dbReference>
<accession>A0A6G1MEV7</accession>
<keyword evidence="3" id="KW-0732">Signal</keyword>
<name>A0A6G1MEV7_ORBOL</name>
<reference evidence="5 6" key="1">
    <citation type="submission" date="2019-06" db="EMBL/GenBank/DDBJ databases">
        <authorList>
            <person name="Palmer J.M."/>
        </authorList>
    </citation>
    <scope>NUCLEOTIDE SEQUENCE [LARGE SCALE GENOMIC DNA]</scope>
    <source>
        <strain evidence="5 6">TWF191</strain>
        <strain evidence="4">TWF679</strain>
    </source>
</reference>
<dbReference type="EMBL" id="WIWT01000049">
    <property type="protein sequence ID" value="KAF3207999.1"/>
    <property type="molecule type" value="Genomic_DNA"/>
</dbReference>
<evidence type="ECO:0008006" key="7">
    <source>
        <dbReference type="Google" id="ProtNLM"/>
    </source>
</evidence>
<dbReference type="Proteomes" id="UP000483672">
    <property type="component" value="Unassembled WGS sequence"/>
</dbReference>
<keyword evidence="2" id="KW-0472">Membrane</keyword>
<evidence type="ECO:0000313" key="5">
    <source>
        <dbReference type="EMBL" id="KAF3225343.1"/>
    </source>
</evidence>
<dbReference type="PANTHER" id="PTHR16861:SF4">
    <property type="entry name" value="SH3 DOMAIN PROTEIN (AFU_ORTHOLOGUE AFUA_1G13610)"/>
    <property type="match status" value="1"/>
</dbReference>
<sequence>MPHSKHIILLLLLFLAAPALSVDLTEVVPILTSFGSLPAFTPPANCFSRSIWSTSRFYDNVNSASTFATRFFTRWYIGCNTDKVNGGYNTCCPPKYNTWGFYAPGACPGGHTSLLNVAANPWIGDQRGTVCCPDIKSPAGTTLGGAGFATSFINPLARDPISISCFEWDDDVSTSGTVFQANYNARAIIVFGEEVTGTFQFLGLTDDSGTATRATNPASSSSVQNTIGPESTSSTSENISTSTTTPSPGSTTPPIPSQTESSFSTTSSGKPTSTPQSNDNDNSGGGGKKQLSGGAIAGIVIGVAIPVIAIIAFIAYRMGRNRQDVPSIPIHNDPENIETGLGGVQEQRQWQ</sequence>
<keyword evidence="2" id="KW-1133">Transmembrane helix</keyword>
<feature type="compositionally biased region" description="Low complexity" evidence="1">
    <location>
        <begin position="229"/>
        <end position="250"/>
    </location>
</feature>
<dbReference type="OrthoDB" id="5418572at2759"/>
<feature type="compositionally biased region" description="Polar residues" evidence="1">
    <location>
        <begin position="207"/>
        <end position="228"/>
    </location>
</feature>